<dbReference type="InterPro" id="IPR003661">
    <property type="entry name" value="HisK_dim/P_dom"/>
</dbReference>
<dbReference type="PROSITE" id="PS50110">
    <property type="entry name" value="RESPONSE_REGULATORY"/>
    <property type="match status" value="2"/>
</dbReference>
<evidence type="ECO:0000256" key="7">
    <source>
        <dbReference type="ARBA" id="ARBA00022777"/>
    </source>
</evidence>
<reference evidence="17" key="1">
    <citation type="journal article" date="2014" name="Int. J. Syst. Evol. Microbiol.">
        <title>Complete genome sequence of Corynebacterium casei LMG S-19264T (=DSM 44701T), isolated from a smear-ripened cheese.</title>
        <authorList>
            <consortium name="US DOE Joint Genome Institute (JGI-PGF)"/>
            <person name="Walter F."/>
            <person name="Albersmeier A."/>
            <person name="Kalinowski J."/>
            <person name="Ruckert C."/>
        </authorList>
    </citation>
    <scope>NUCLEOTIDE SEQUENCE</scope>
    <source>
        <strain evidence="17">CGMCC 1.12919</strain>
    </source>
</reference>
<dbReference type="SMART" id="SM00388">
    <property type="entry name" value="HisKA"/>
    <property type="match status" value="1"/>
</dbReference>
<dbReference type="Gene3D" id="1.10.287.130">
    <property type="match status" value="1"/>
</dbReference>
<dbReference type="PROSITE" id="PS50109">
    <property type="entry name" value="HIS_KIN"/>
    <property type="match status" value="1"/>
</dbReference>
<keyword evidence="11" id="KW-0131">Cell cycle</keyword>
<keyword evidence="6" id="KW-0547">Nucleotide-binding</keyword>
<keyword evidence="9" id="KW-0902">Two-component regulatory system</keyword>
<dbReference type="SUPFAM" id="SSF55874">
    <property type="entry name" value="ATPase domain of HSP90 chaperone/DNA topoisomerase II/histidine kinase"/>
    <property type="match status" value="1"/>
</dbReference>
<gene>
    <name evidence="17" type="ORF">GCM10010994_49270</name>
</gene>
<dbReference type="GO" id="GO:0005886">
    <property type="term" value="C:plasma membrane"/>
    <property type="evidence" value="ECO:0007669"/>
    <property type="project" value="TreeGrafter"/>
</dbReference>
<keyword evidence="18" id="KW-1185">Reference proteome</keyword>
<dbReference type="InterPro" id="IPR004358">
    <property type="entry name" value="Sig_transdc_His_kin-like_C"/>
</dbReference>
<dbReference type="InterPro" id="IPR005467">
    <property type="entry name" value="His_kinase_dom"/>
</dbReference>
<sequence>MKAIAEALGGPQPRRRWYESIAGRLLLAFALISALTVVATIVAWVRLTDLGRVIDRLTGRSLPAVSLSLELETATAQAVAGAAELARATGDSQRTARLATLRAQTAEVGRLLDQLQRTAGMSPQVGRLRPLVEDIAGETARLDETVQQKVAIAVRRAAATAAVTPATDALSRLLAPLADEIIFDVTLTLEDVAKGRSQAVEGISTDQLPLLQAIYEARTTIATVATLLKQVPTVEEPELLVPLQDQFRAAGDRLWRSLDMVAAKSKVAAERFQQVRGAVDGLLRLGEGQGGLFDLRRAELAAQAAATVRQAAFQAIGRRLSDDVTNLVGAAETEAGEASAATVQGIRASRLWLLVIAGLSLALGILVVWLFVIRYMVHRLVELAGSMLAIAQGDLAAPIPPARPDELGDMSRALTVFRDNAREIHTARDEAERARAAAEEASRTKSSFLANMSHELRTPLNAIIGYSEILLEDAVDRGDEDSQPDLRKIQTAGKHLLGLINDILDLSKIEAGRLDIYLEDVDVQKLVGDVSTLVQPLMQANQNRLVIDCPADIGAMSTDLTKVRQSLLNLLSNAAKFTKAGDVKLDVTAEPGPDGVRRIRFAVTDSGIGMSEEQMGRLFQAFTQADSSTTRNYGGTGLGLTITKHFCVMLGGSIDVTSVPGTGSTFTIVLPDTGAAAPAAAPGRSPIAGRAAAATGPTVLVVDDDPVVHDVLTATLVRDNYRILHARNGEEAMRIARATPPDVITLDVVMPRVDGWSVLGMLKSDPMLAPIPVIMISIVDDRALGYSLGASEFMTKPIDRQRLLTVLRAVVDKPRGGLVLVVDDAPEVREFIRHVVESTGLKVAEAVNGQEALAWLEANGNPSLILLDLMMPVMDGFAFLDAMRATPARLDVPVVVLTAKELADEERTFLAERTMHVFTKGMQSGQSLAAALAAIVARRPERAAE</sequence>
<dbReference type="Proteomes" id="UP000637002">
    <property type="component" value="Unassembled WGS sequence"/>
</dbReference>
<evidence type="ECO:0000259" key="14">
    <source>
        <dbReference type="PROSITE" id="PS50109"/>
    </source>
</evidence>
<dbReference type="PROSITE" id="PS50885">
    <property type="entry name" value="HAMP"/>
    <property type="match status" value="1"/>
</dbReference>
<evidence type="ECO:0000313" key="18">
    <source>
        <dbReference type="Proteomes" id="UP000637002"/>
    </source>
</evidence>
<dbReference type="EMBL" id="BMGG01000009">
    <property type="protein sequence ID" value="GGC85524.1"/>
    <property type="molecule type" value="Genomic_DNA"/>
</dbReference>
<dbReference type="Pfam" id="PF02518">
    <property type="entry name" value="HATPase_c"/>
    <property type="match status" value="1"/>
</dbReference>
<dbReference type="PRINTS" id="PR00344">
    <property type="entry name" value="BCTRLSENSOR"/>
</dbReference>
<dbReference type="Pfam" id="PF00672">
    <property type="entry name" value="HAMP"/>
    <property type="match status" value="1"/>
</dbReference>
<organism evidence="17 18">
    <name type="scientific">Chelatococcus reniformis</name>
    <dbReference type="NCBI Taxonomy" id="1494448"/>
    <lineage>
        <taxon>Bacteria</taxon>
        <taxon>Pseudomonadati</taxon>
        <taxon>Pseudomonadota</taxon>
        <taxon>Alphaproteobacteria</taxon>
        <taxon>Hyphomicrobiales</taxon>
        <taxon>Chelatococcaceae</taxon>
        <taxon>Chelatococcus</taxon>
    </lineage>
</organism>
<evidence type="ECO:0000259" key="15">
    <source>
        <dbReference type="PROSITE" id="PS50110"/>
    </source>
</evidence>
<dbReference type="SMART" id="SM00387">
    <property type="entry name" value="HATPase_c"/>
    <property type="match status" value="1"/>
</dbReference>
<keyword evidence="10 13" id="KW-0472">Membrane</keyword>
<evidence type="ECO:0000256" key="5">
    <source>
        <dbReference type="ARBA" id="ARBA00022679"/>
    </source>
</evidence>
<evidence type="ECO:0000259" key="16">
    <source>
        <dbReference type="PROSITE" id="PS50885"/>
    </source>
</evidence>
<feature type="transmembrane region" description="Helical" evidence="13">
    <location>
        <begin position="21"/>
        <end position="45"/>
    </location>
</feature>
<evidence type="ECO:0000256" key="6">
    <source>
        <dbReference type="ARBA" id="ARBA00022741"/>
    </source>
</evidence>
<feature type="domain" description="Response regulatory" evidence="15">
    <location>
        <begin position="698"/>
        <end position="811"/>
    </location>
</feature>
<dbReference type="EC" id="2.7.13.3" evidence="3"/>
<accession>A0A916USR0</accession>
<dbReference type="SUPFAM" id="SSF52172">
    <property type="entry name" value="CheY-like"/>
    <property type="match status" value="2"/>
</dbReference>
<evidence type="ECO:0000256" key="10">
    <source>
        <dbReference type="ARBA" id="ARBA00023136"/>
    </source>
</evidence>
<dbReference type="CDD" id="cd00082">
    <property type="entry name" value="HisKA"/>
    <property type="match status" value="1"/>
</dbReference>
<keyword evidence="13" id="KW-0812">Transmembrane</keyword>
<feature type="domain" description="Histidine kinase" evidence="14">
    <location>
        <begin position="451"/>
        <end position="674"/>
    </location>
</feature>
<dbReference type="Gene3D" id="3.30.565.10">
    <property type="entry name" value="Histidine kinase-like ATPase, C-terminal domain"/>
    <property type="match status" value="1"/>
</dbReference>
<evidence type="ECO:0000256" key="2">
    <source>
        <dbReference type="ARBA" id="ARBA00004370"/>
    </source>
</evidence>
<proteinExistence type="predicted"/>
<dbReference type="GO" id="GO:0005524">
    <property type="term" value="F:ATP binding"/>
    <property type="evidence" value="ECO:0007669"/>
    <property type="project" value="UniProtKB-KW"/>
</dbReference>
<dbReference type="GO" id="GO:0000155">
    <property type="term" value="F:phosphorelay sensor kinase activity"/>
    <property type="evidence" value="ECO:0007669"/>
    <property type="project" value="InterPro"/>
</dbReference>
<evidence type="ECO:0000313" key="17">
    <source>
        <dbReference type="EMBL" id="GGC85524.1"/>
    </source>
</evidence>
<dbReference type="FunFam" id="3.30.565.10:FF:000010">
    <property type="entry name" value="Sensor histidine kinase RcsC"/>
    <property type="match status" value="1"/>
</dbReference>
<dbReference type="InterPro" id="IPR038188">
    <property type="entry name" value="TorS_sensor_sf"/>
</dbReference>
<dbReference type="SMART" id="SM00448">
    <property type="entry name" value="REC"/>
    <property type="match status" value="2"/>
</dbReference>
<dbReference type="AlphaFoldDB" id="A0A916USR0"/>
<dbReference type="Gene3D" id="1.10.8.500">
    <property type="entry name" value="HAMP domain in histidine kinase"/>
    <property type="match status" value="1"/>
</dbReference>
<keyword evidence="8" id="KW-0067">ATP-binding</keyword>
<dbReference type="SMART" id="SM00304">
    <property type="entry name" value="HAMP"/>
    <property type="match status" value="1"/>
</dbReference>
<keyword evidence="7" id="KW-0418">Kinase</keyword>
<evidence type="ECO:0000256" key="11">
    <source>
        <dbReference type="ARBA" id="ARBA00023306"/>
    </source>
</evidence>
<evidence type="ECO:0000256" key="1">
    <source>
        <dbReference type="ARBA" id="ARBA00000085"/>
    </source>
</evidence>
<dbReference type="InterPro" id="IPR001789">
    <property type="entry name" value="Sig_transdc_resp-reg_receiver"/>
</dbReference>
<feature type="domain" description="Response regulatory" evidence="15">
    <location>
        <begin position="818"/>
        <end position="935"/>
    </location>
</feature>
<dbReference type="CDD" id="cd16922">
    <property type="entry name" value="HATPase_EvgS-ArcB-TorS-like"/>
    <property type="match status" value="1"/>
</dbReference>
<dbReference type="InterPro" id="IPR011006">
    <property type="entry name" value="CheY-like_superfamily"/>
</dbReference>
<keyword evidence="13" id="KW-1133">Transmembrane helix</keyword>
<comment type="subcellular location">
    <subcellularLocation>
        <location evidence="2">Membrane</location>
    </subcellularLocation>
</comment>
<name>A0A916USR0_9HYPH</name>
<dbReference type="CDD" id="cd06225">
    <property type="entry name" value="HAMP"/>
    <property type="match status" value="1"/>
</dbReference>
<evidence type="ECO:0000256" key="13">
    <source>
        <dbReference type="SAM" id="Phobius"/>
    </source>
</evidence>
<feature type="modified residue" description="4-aspartylphosphate" evidence="12">
    <location>
        <position position="868"/>
    </location>
</feature>
<dbReference type="InterPro" id="IPR003594">
    <property type="entry name" value="HATPase_dom"/>
</dbReference>
<dbReference type="PANTHER" id="PTHR43047:SF72">
    <property type="entry name" value="OSMOSENSING HISTIDINE PROTEIN KINASE SLN1"/>
    <property type="match status" value="1"/>
</dbReference>
<dbReference type="SUPFAM" id="SSF158472">
    <property type="entry name" value="HAMP domain-like"/>
    <property type="match status" value="1"/>
</dbReference>
<reference evidence="17" key="2">
    <citation type="submission" date="2020-09" db="EMBL/GenBank/DDBJ databases">
        <authorList>
            <person name="Sun Q."/>
            <person name="Zhou Y."/>
        </authorList>
    </citation>
    <scope>NUCLEOTIDE SEQUENCE</scope>
    <source>
        <strain evidence="17">CGMCC 1.12919</strain>
    </source>
</reference>
<dbReference type="Pfam" id="PF00072">
    <property type="entry name" value="Response_reg"/>
    <property type="match status" value="2"/>
</dbReference>
<dbReference type="InterPro" id="IPR036097">
    <property type="entry name" value="HisK_dim/P_sf"/>
</dbReference>
<evidence type="ECO:0000256" key="12">
    <source>
        <dbReference type="PROSITE-ProRule" id="PRU00169"/>
    </source>
</evidence>
<dbReference type="GO" id="GO:0009927">
    <property type="term" value="F:histidine phosphotransfer kinase activity"/>
    <property type="evidence" value="ECO:0007669"/>
    <property type="project" value="TreeGrafter"/>
</dbReference>
<evidence type="ECO:0000256" key="9">
    <source>
        <dbReference type="ARBA" id="ARBA00023012"/>
    </source>
</evidence>
<dbReference type="Gene3D" id="3.40.50.2300">
    <property type="match status" value="2"/>
</dbReference>
<dbReference type="InterPro" id="IPR003660">
    <property type="entry name" value="HAMP_dom"/>
</dbReference>
<protein>
    <recommendedName>
        <fullName evidence="3">histidine kinase</fullName>
        <ecNumber evidence="3">2.7.13.3</ecNumber>
    </recommendedName>
</protein>
<feature type="modified residue" description="4-aspartylphosphate" evidence="12">
    <location>
        <position position="747"/>
    </location>
</feature>
<feature type="transmembrane region" description="Helical" evidence="13">
    <location>
        <begin position="351"/>
        <end position="373"/>
    </location>
</feature>
<evidence type="ECO:0000256" key="3">
    <source>
        <dbReference type="ARBA" id="ARBA00012438"/>
    </source>
</evidence>
<dbReference type="InterPro" id="IPR036890">
    <property type="entry name" value="HATPase_C_sf"/>
</dbReference>
<dbReference type="FunFam" id="1.10.287.130:FF:000038">
    <property type="entry name" value="Sensory transduction histidine kinase"/>
    <property type="match status" value="1"/>
</dbReference>
<evidence type="ECO:0000256" key="8">
    <source>
        <dbReference type="ARBA" id="ARBA00022840"/>
    </source>
</evidence>
<feature type="domain" description="HAMP" evidence="16">
    <location>
        <begin position="374"/>
        <end position="426"/>
    </location>
</feature>
<comment type="caution">
    <text evidence="17">The sequence shown here is derived from an EMBL/GenBank/DDBJ whole genome shotgun (WGS) entry which is preliminary data.</text>
</comment>
<dbReference type="PANTHER" id="PTHR43047">
    <property type="entry name" value="TWO-COMPONENT HISTIDINE PROTEIN KINASE"/>
    <property type="match status" value="1"/>
</dbReference>
<evidence type="ECO:0000256" key="4">
    <source>
        <dbReference type="ARBA" id="ARBA00022553"/>
    </source>
</evidence>
<comment type="catalytic activity">
    <reaction evidence="1">
        <text>ATP + protein L-histidine = ADP + protein N-phospho-L-histidine.</text>
        <dbReference type="EC" id="2.7.13.3"/>
    </reaction>
</comment>
<dbReference type="Pfam" id="PF00512">
    <property type="entry name" value="HisKA"/>
    <property type="match status" value="1"/>
</dbReference>
<dbReference type="SUPFAM" id="SSF47384">
    <property type="entry name" value="Homodimeric domain of signal transducing histidine kinase"/>
    <property type="match status" value="1"/>
</dbReference>
<keyword evidence="5" id="KW-0808">Transferase</keyword>
<keyword evidence="4 12" id="KW-0597">Phosphoprotein</keyword>
<dbReference type="Gene3D" id="1.20.58.920">
    <property type="match status" value="1"/>
</dbReference>